<feature type="non-terminal residue" evidence="2">
    <location>
        <position position="1"/>
    </location>
</feature>
<dbReference type="InterPro" id="IPR001258">
    <property type="entry name" value="NHL_repeat"/>
</dbReference>
<reference evidence="2" key="1">
    <citation type="journal article" date="2013" name="Environ. Microbiol.">
        <title>Microbiota from the distal guts of lean and obese adolescents exhibit partial functional redundancy besides clear differences in community structure.</title>
        <authorList>
            <person name="Ferrer M."/>
            <person name="Ruiz A."/>
            <person name="Lanza F."/>
            <person name="Haange S.B."/>
            <person name="Oberbach A."/>
            <person name="Till H."/>
            <person name="Bargiela R."/>
            <person name="Campoy C."/>
            <person name="Segura M.T."/>
            <person name="Richter M."/>
            <person name="von Bergen M."/>
            <person name="Seifert J."/>
            <person name="Suarez A."/>
        </authorList>
    </citation>
    <scope>NUCLEOTIDE SEQUENCE</scope>
</reference>
<dbReference type="InterPro" id="IPR011042">
    <property type="entry name" value="6-blade_b-propeller_TolB-like"/>
</dbReference>
<dbReference type="Pfam" id="PF01436">
    <property type="entry name" value="NHL"/>
    <property type="match status" value="1"/>
</dbReference>
<dbReference type="AlphaFoldDB" id="K1S0M9"/>
<organism evidence="2">
    <name type="scientific">human gut metagenome</name>
    <dbReference type="NCBI Taxonomy" id="408170"/>
    <lineage>
        <taxon>unclassified sequences</taxon>
        <taxon>metagenomes</taxon>
        <taxon>organismal metagenomes</taxon>
    </lineage>
</organism>
<dbReference type="EMBL" id="AJWY01012003">
    <property type="protein sequence ID" value="EKC51183.1"/>
    <property type="molecule type" value="Genomic_DNA"/>
</dbReference>
<dbReference type="SUPFAM" id="SSF101898">
    <property type="entry name" value="NHL repeat"/>
    <property type="match status" value="1"/>
</dbReference>
<evidence type="ECO:0000313" key="2">
    <source>
        <dbReference type="EMBL" id="EKC51183.1"/>
    </source>
</evidence>
<dbReference type="Gene3D" id="2.120.10.30">
    <property type="entry name" value="TolB, C-terminal domain"/>
    <property type="match status" value="1"/>
</dbReference>
<keyword evidence="1" id="KW-0677">Repeat</keyword>
<proteinExistence type="predicted"/>
<sequence length="98" mass="10478">PRRSSPSRAGSVINSVGDVFVAGNGSWDVVGNADQSIRRLNMAERTVETIAGSGTPGYMDGVGNATAFSDPQDVAIDGNDVIYVFDRENNVIRKIIYE</sequence>
<protein>
    <recommendedName>
        <fullName evidence="3">NHL repeat containing protein</fullName>
    </recommendedName>
</protein>
<evidence type="ECO:0008006" key="3">
    <source>
        <dbReference type="Google" id="ProtNLM"/>
    </source>
</evidence>
<comment type="caution">
    <text evidence="2">The sequence shown here is derived from an EMBL/GenBank/DDBJ whole genome shotgun (WGS) entry which is preliminary data.</text>
</comment>
<accession>K1S0M9</accession>
<gene>
    <name evidence="2" type="ORF">LEA_17532</name>
</gene>
<evidence type="ECO:0000256" key="1">
    <source>
        <dbReference type="ARBA" id="ARBA00022737"/>
    </source>
</evidence>
<name>K1S0M9_9ZZZZ</name>